<keyword evidence="6 10" id="KW-0732">Signal</keyword>
<evidence type="ECO:0000256" key="3">
    <source>
        <dbReference type="ARBA" id="ARBA00021831"/>
    </source>
</evidence>
<keyword evidence="5" id="KW-0165">Cleavage on pair of basic residues</keyword>
<dbReference type="AlphaFoldDB" id="A0A9D3XK41"/>
<evidence type="ECO:0000256" key="5">
    <source>
        <dbReference type="ARBA" id="ARBA00022685"/>
    </source>
</evidence>
<dbReference type="Proteomes" id="UP000827986">
    <property type="component" value="Unassembled WGS sequence"/>
</dbReference>
<comment type="subcellular location">
    <subcellularLocation>
        <location evidence="1">Secreted</location>
    </subcellularLocation>
</comment>
<dbReference type="EMBL" id="JAHDVG010000469">
    <property type="protein sequence ID" value="KAH1180773.1"/>
    <property type="molecule type" value="Genomic_DNA"/>
</dbReference>
<gene>
    <name evidence="11" type="ORF">KIL84_001707</name>
</gene>
<evidence type="ECO:0000256" key="6">
    <source>
        <dbReference type="ARBA" id="ARBA00022729"/>
    </source>
</evidence>
<protein>
    <recommendedName>
        <fullName evidence="3">Tuberoinfundibular peptide of 39 residues</fullName>
    </recommendedName>
    <alternativeName>
        <fullName evidence="8">Parathyroid hormone 2</fullName>
    </alternativeName>
</protein>
<evidence type="ECO:0000256" key="10">
    <source>
        <dbReference type="SAM" id="SignalP"/>
    </source>
</evidence>
<dbReference type="GO" id="GO:0007218">
    <property type="term" value="P:neuropeptide signaling pathway"/>
    <property type="evidence" value="ECO:0007669"/>
    <property type="project" value="UniProtKB-KW"/>
</dbReference>
<evidence type="ECO:0000256" key="1">
    <source>
        <dbReference type="ARBA" id="ARBA00004613"/>
    </source>
</evidence>
<evidence type="ECO:0000256" key="9">
    <source>
        <dbReference type="SAM" id="MobiDB-lite"/>
    </source>
</evidence>
<evidence type="ECO:0000256" key="7">
    <source>
        <dbReference type="ARBA" id="ARBA00023320"/>
    </source>
</evidence>
<evidence type="ECO:0000313" key="11">
    <source>
        <dbReference type="EMBL" id="KAH1180773.1"/>
    </source>
</evidence>
<feature type="signal peptide" evidence="10">
    <location>
        <begin position="1"/>
        <end position="27"/>
    </location>
</feature>
<dbReference type="Pfam" id="PF14980">
    <property type="entry name" value="TIP39"/>
    <property type="match status" value="1"/>
</dbReference>
<dbReference type="PANTHER" id="PTHR28585">
    <property type="entry name" value="TUBEROINFUNDIBULAR PEPTIDE OF 39 RESIDUES"/>
    <property type="match status" value="1"/>
</dbReference>
<keyword evidence="12" id="KW-1185">Reference proteome</keyword>
<comment type="caution">
    <text evidence="11">The sequence shown here is derived from an EMBL/GenBank/DDBJ whole genome shotgun (WGS) entry which is preliminary data.</text>
</comment>
<name>A0A9D3XK41_9SAUR</name>
<feature type="chain" id="PRO_5038560100" description="Tuberoinfundibular peptide of 39 residues" evidence="10">
    <location>
        <begin position="28"/>
        <end position="146"/>
    </location>
</feature>
<evidence type="ECO:0000256" key="8">
    <source>
        <dbReference type="ARBA" id="ARBA00030147"/>
    </source>
</evidence>
<evidence type="ECO:0000256" key="2">
    <source>
        <dbReference type="ARBA" id="ARBA00006307"/>
    </source>
</evidence>
<keyword evidence="4" id="KW-0964">Secreted</keyword>
<sequence length="146" mass="16160">MDAPPGAGRGLVPVTFLLGCSLLLCSGARLPPSYPPNRLWTRDAPQDPADPAGRPPAWDLQLPSVSLQDWSRRMLSGEGRSRKSRLWSRPSQEVPPAELAPGWGGKRSIVVADDAAFRERSKMLTAMERQKWLNSYMQKLLVVNPD</sequence>
<organism evidence="11 12">
    <name type="scientific">Mauremys mutica</name>
    <name type="common">yellowpond turtle</name>
    <dbReference type="NCBI Taxonomy" id="74926"/>
    <lineage>
        <taxon>Eukaryota</taxon>
        <taxon>Metazoa</taxon>
        <taxon>Chordata</taxon>
        <taxon>Craniata</taxon>
        <taxon>Vertebrata</taxon>
        <taxon>Euteleostomi</taxon>
        <taxon>Archelosauria</taxon>
        <taxon>Testudinata</taxon>
        <taxon>Testudines</taxon>
        <taxon>Cryptodira</taxon>
        <taxon>Durocryptodira</taxon>
        <taxon>Testudinoidea</taxon>
        <taxon>Geoemydidae</taxon>
        <taxon>Geoemydinae</taxon>
        <taxon>Mauremys</taxon>
    </lineage>
</organism>
<comment type="similarity">
    <text evidence="2">Belongs to the parathyroid hormone family.</text>
</comment>
<keyword evidence="7" id="KW-0527">Neuropeptide</keyword>
<accession>A0A9D3XK41</accession>
<evidence type="ECO:0000313" key="12">
    <source>
        <dbReference type="Proteomes" id="UP000827986"/>
    </source>
</evidence>
<feature type="region of interest" description="Disordered" evidence="9">
    <location>
        <begin position="73"/>
        <end position="100"/>
    </location>
</feature>
<evidence type="ECO:0000256" key="4">
    <source>
        <dbReference type="ARBA" id="ARBA00022525"/>
    </source>
</evidence>
<proteinExistence type="inferred from homology"/>
<dbReference type="GO" id="GO:0005576">
    <property type="term" value="C:extracellular region"/>
    <property type="evidence" value="ECO:0007669"/>
    <property type="project" value="UniProtKB-SubCell"/>
</dbReference>
<feature type="region of interest" description="Disordered" evidence="9">
    <location>
        <begin position="37"/>
        <end position="59"/>
    </location>
</feature>
<reference evidence="11" key="1">
    <citation type="submission" date="2021-09" db="EMBL/GenBank/DDBJ databases">
        <title>The genome of Mauremys mutica provides insights into the evolution of semi-aquatic lifestyle.</title>
        <authorList>
            <person name="Gong S."/>
            <person name="Gao Y."/>
        </authorList>
    </citation>
    <scope>NUCLEOTIDE SEQUENCE</scope>
    <source>
        <strain evidence="11">MM-2020</strain>
        <tissue evidence="11">Muscle</tissue>
    </source>
</reference>
<dbReference type="InterPro" id="IPR029396">
    <property type="entry name" value="TIP39"/>
</dbReference>
<dbReference type="PANTHER" id="PTHR28585:SF1">
    <property type="entry name" value="TUBEROINFUNDIBULAR PEPTIDE OF 39 RESIDUES"/>
    <property type="match status" value="1"/>
</dbReference>